<evidence type="ECO:0000256" key="1">
    <source>
        <dbReference type="ARBA" id="ARBA00012864"/>
    </source>
</evidence>
<dbReference type="NCBIfam" id="TIGR01224">
    <property type="entry name" value="hutI"/>
    <property type="match status" value="1"/>
</dbReference>
<dbReference type="EMBL" id="PNYA01000011">
    <property type="protein sequence ID" value="PMS19359.1"/>
    <property type="molecule type" value="Genomic_DNA"/>
</dbReference>
<dbReference type="SUPFAM" id="SSF51338">
    <property type="entry name" value="Composite domain of metallo-dependent hydrolases"/>
    <property type="match status" value="1"/>
</dbReference>
<keyword evidence="10" id="KW-1185">Reference proteome</keyword>
<feature type="binding site" evidence="7">
    <location>
        <position position="314"/>
    </location>
    <ligand>
        <name>N-formimidoyl-L-glutamate</name>
        <dbReference type="ChEBI" id="CHEBI:58928"/>
    </ligand>
</feature>
<proteinExistence type="inferred from homology"/>
<feature type="binding site" evidence="7">
    <location>
        <position position="76"/>
    </location>
    <ligand>
        <name>4-imidazolone-5-propanoate</name>
        <dbReference type="ChEBI" id="CHEBI:77893"/>
    </ligand>
</feature>
<feature type="binding site" evidence="7">
    <location>
        <position position="240"/>
    </location>
    <ligand>
        <name>4-imidazolone-5-propanoate</name>
        <dbReference type="ChEBI" id="CHEBI:77893"/>
    </ligand>
</feature>
<evidence type="ECO:0000256" key="5">
    <source>
        <dbReference type="ARBA" id="ARBA00022833"/>
    </source>
</evidence>
<dbReference type="GO" id="GO:0019556">
    <property type="term" value="P:L-histidine catabolic process to glutamate and formamide"/>
    <property type="evidence" value="ECO:0007669"/>
    <property type="project" value="UniProtKB-UniRule"/>
</dbReference>
<dbReference type="CDD" id="cd01296">
    <property type="entry name" value="Imidazolone-5PH"/>
    <property type="match status" value="1"/>
</dbReference>
<dbReference type="GO" id="GO:0008270">
    <property type="term" value="F:zinc ion binding"/>
    <property type="evidence" value="ECO:0007669"/>
    <property type="project" value="UniProtKB-UniRule"/>
</dbReference>
<feature type="binding site" evidence="7">
    <location>
        <position position="172"/>
    </location>
    <ligand>
        <name>4-imidazolone-5-propanoate</name>
        <dbReference type="ChEBI" id="CHEBI:77893"/>
    </ligand>
</feature>
<dbReference type="PANTHER" id="PTHR42752">
    <property type="entry name" value="IMIDAZOLONEPROPIONASE"/>
    <property type="match status" value="1"/>
</dbReference>
<dbReference type="GO" id="GO:0050480">
    <property type="term" value="F:imidazolonepropionase activity"/>
    <property type="evidence" value="ECO:0007669"/>
    <property type="project" value="UniProtKB-UniRule"/>
</dbReference>
<reference evidence="9 10" key="1">
    <citation type="submission" date="2018-01" db="EMBL/GenBank/DDBJ databases">
        <title>Whole genome analyses suggest that Burkholderia sensu lato contains two further novel genera in the rhizoxinica-symbiotica group Mycetohabitans gen. nov., and Trinickia gen. nov.: implications for the evolution of diazotrophy and nodulation in the Burkholderiaceae.</title>
        <authorList>
            <person name="Estrada-de los Santos P."/>
            <person name="Palmer M."/>
            <person name="Chavez-Ramirez B."/>
            <person name="Beukes C."/>
            <person name="Steenkamp E.T."/>
            <person name="Hirsch A.M."/>
            <person name="Manyaka P."/>
            <person name="Maluk M."/>
            <person name="Lafos M."/>
            <person name="Crook M."/>
            <person name="Gross E."/>
            <person name="Simon M.F."/>
            <person name="Bueno dos Reis Junior F."/>
            <person name="Poole P.S."/>
            <person name="Venter S.N."/>
            <person name="James E.K."/>
        </authorList>
    </citation>
    <scope>NUCLEOTIDE SEQUENCE [LARGE SCALE GENOMIC DNA]</scope>
    <source>
        <strain evidence="9 10">GIMN1.004</strain>
    </source>
</reference>
<dbReference type="GO" id="GO:0019557">
    <property type="term" value="P:L-histidine catabolic process to glutamate and formate"/>
    <property type="evidence" value="ECO:0007669"/>
    <property type="project" value="UniProtKB-UniPathway"/>
</dbReference>
<feature type="binding site" evidence="7">
    <location>
        <position position="237"/>
    </location>
    <ligand>
        <name>Fe(3+)</name>
        <dbReference type="ChEBI" id="CHEBI:29034"/>
    </ligand>
</feature>
<feature type="binding site" evidence="7">
    <location>
        <position position="139"/>
    </location>
    <ligand>
        <name>4-imidazolone-5-propanoate</name>
        <dbReference type="ChEBI" id="CHEBI:77893"/>
    </ligand>
</feature>
<feature type="binding site" evidence="7">
    <location>
        <position position="312"/>
    </location>
    <ligand>
        <name>Fe(3+)</name>
        <dbReference type="ChEBI" id="CHEBI:29034"/>
    </ligand>
</feature>
<comment type="pathway">
    <text evidence="7">Amino-acid degradation; L-histidine degradation into L-glutamate; N-formimidoyl-L-glutamate from L-histidine: step 3/3.</text>
</comment>
<dbReference type="InterPro" id="IPR006680">
    <property type="entry name" value="Amidohydro-rel"/>
</dbReference>
<dbReference type="RefSeq" id="WP_102645946.1">
    <property type="nucleotide sequence ID" value="NZ_PNYA01000011.1"/>
</dbReference>
<evidence type="ECO:0000313" key="9">
    <source>
        <dbReference type="EMBL" id="PMS19359.1"/>
    </source>
</evidence>
<evidence type="ECO:0000256" key="6">
    <source>
        <dbReference type="ARBA" id="ARBA00023004"/>
    </source>
</evidence>
<dbReference type="GO" id="GO:0005506">
    <property type="term" value="F:iron ion binding"/>
    <property type="evidence" value="ECO:0007669"/>
    <property type="project" value="UniProtKB-UniRule"/>
</dbReference>
<comment type="catalytic activity">
    <reaction evidence="7">
        <text>4-imidazolone-5-propanoate + H2O = N-formimidoyl-L-glutamate</text>
        <dbReference type="Rhea" id="RHEA:23660"/>
        <dbReference type="ChEBI" id="CHEBI:15377"/>
        <dbReference type="ChEBI" id="CHEBI:58928"/>
        <dbReference type="ChEBI" id="CHEBI:77893"/>
        <dbReference type="EC" id="3.5.2.7"/>
    </reaction>
</comment>
<dbReference type="InterPro" id="IPR032466">
    <property type="entry name" value="Metal_Hydrolase"/>
</dbReference>
<sequence length="424" mass="45275">MSERVWRHLNLCPRGDTDESIADAALAVRDGTIVWQGAACDLPREFAAWPSEDLGGAWVTPSLVDCHTHLVFGGLRADEFALRLAGASYEEIAKRGGGIVSTVCATREADEDTLIAAAGARLEPLLAQGVGAIEIKSGYGLDLASERKMLRVARALGRRYPVSVYTTFLGAHALPPEYAGRADAYIDDVCERMLPALADEGLVDAVDVFCERIGFTLEQSERVLEAAGRRGLPVKMHAEQLSLSGGTALAARYGALSADHLEFLDEAGVQAMKRAGTVAVLLPGAYYFIRETQLPPIDLLRRHGVPIALATDCNPGTSPATSLLAMLNLGCTLFRLTVPEVLQGVTLHAARALGQSERHGELAPGRSADFVAWSVGTLAELAYWIGRPLAARVVRAGETVYTAPVSPWTGRIEAHAASLDRSAK</sequence>
<feature type="binding site" evidence="7">
    <location>
        <position position="317"/>
    </location>
    <ligand>
        <name>4-imidazolone-5-propanoate</name>
        <dbReference type="ChEBI" id="CHEBI:77893"/>
    </ligand>
</feature>
<dbReference type="FunFam" id="3.20.20.140:FF:000007">
    <property type="entry name" value="Imidazolonepropionase"/>
    <property type="match status" value="1"/>
</dbReference>
<dbReference type="UniPathway" id="UPA00379">
    <property type="reaction ID" value="UER00551"/>
</dbReference>
<dbReference type="HAMAP" id="MF_00372">
    <property type="entry name" value="HutI"/>
    <property type="match status" value="1"/>
</dbReference>
<dbReference type="Proteomes" id="UP000235616">
    <property type="component" value="Unassembled WGS sequence"/>
</dbReference>
<feature type="binding site" evidence="7">
    <location>
        <position position="237"/>
    </location>
    <ligand>
        <name>Zn(2+)</name>
        <dbReference type="ChEBI" id="CHEBI:29105"/>
    </ligand>
</feature>
<feature type="domain" description="Amidohydrolase-related" evidence="8">
    <location>
        <begin position="58"/>
        <end position="386"/>
    </location>
</feature>
<dbReference type="Pfam" id="PF01979">
    <property type="entry name" value="Amidohydro_1"/>
    <property type="match status" value="1"/>
</dbReference>
<keyword evidence="2 7" id="KW-0479">Metal-binding</keyword>
<comment type="cofactor">
    <cofactor evidence="7">
        <name>Zn(2+)</name>
        <dbReference type="ChEBI" id="CHEBI:29105"/>
    </cofactor>
    <cofactor evidence="7">
        <name>Fe(3+)</name>
        <dbReference type="ChEBI" id="CHEBI:29034"/>
    </cofactor>
    <text evidence="7">Binds 1 zinc or iron ion per subunit.</text>
</comment>
<dbReference type="SUPFAM" id="SSF51556">
    <property type="entry name" value="Metallo-dependent hydrolases"/>
    <property type="match status" value="1"/>
</dbReference>
<feature type="binding site" evidence="7">
    <location>
        <position position="69"/>
    </location>
    <ligand>
        <name>Zn(2+)</name>
        <dbReference type="ChEBI" id="CHEBI:29105"/>
    </ligand>
</feature>
<organism evidence="9 10">
    <name type="scientific">Trinickia dabaoshanensis</name>
    <dbReference type="NCBI Taxonomy" id="564714"/>
    <lineage>
        <taxon>Bacteria</taxon>
        <taxon>Pseudomonadati</taxon>
        <taxon>Pseudomonadota</taxon>
        <taxon>Betaproteobacteria</taxon>
        <taxon>Burkholderiales</taxon>
        <taxon>Burkholderiaceae</taxon>
        <taxon>Trinickia</taxon>
    </lineage>
</organism>
<evidence type="ECO:0000256" key="2">
    <source>
        <dbReference type="ARBA" id="ARBA00022723"/>
    </source>
</evidence>
<dbReference type="EC" id="3.5.2.7" evidence="1 7"/>
<keyword evidence="3 7" id="KW-0378">Hydrolase</keyword>
<evidence type="ECO:0000313" key="10">
    <source>
        <dbReference type="Proteomes" id="UP000235616"/>
    </source>
</evidence>
<gene>
    <name evidence="7" type="primary">hutI</name>
    <name evidence="9" type="ORF">C0Z18_13590</name>
</gene>
<evidence type="ECO:0000259" key="8">
    <source>
        <dbReference type="Pfam" id="PF01979"/>
    </source>
</evidence>
<name>A0A2N7VQD0_9BURK</name>
<keyword evidence="7" id="KW-0963">Cytoplasm</keyword>
<feature type="binding site" evidence="7">
    <location>
        <position position="69"/>
    </location>
    <ligand>
        <name>Fe(3+)</name>
        <dbReference type="ChEBI" id="CHEBI:29034"/>
    </ligand>
</feature>
<comment type="subcellular location">
    <subcellularLocation>
        <location evidence="7">Cytoplasm</location>
    </subcellularLocation>
</comment>
<dbReference type="PANTHER" id="PTHR42752:SF1">
    <property type="entry name" value="IMIDAZOLONEPROPIONASE-RELATED"/>
    <property type="match status" value="1"/>
</dbReference>
<dbReference type="AlphaFoldDB" id="A0A2N7VQD0"/>
<dbReference type="Gene3D" id="3.20.20.140">
    <property type="entry name" value="Metal-dependent hydrolases"/>
    <property type="match status" value="1"/>
</dbReference>
<keyword evidence="6 7" id="KW-0408">Iron</keyword>
<feature type="binding site" evidence="7">
    <location>
        <position position="67"/>
    </location>
    <ligand>
        <name>Zn(2+)</name>
        <dbReference type="ChEBI" id="CHEBI:29105"/>
    </ligand>
</feature>
<comment type="similarity">
    <text evidence="7">Belongs to the metallo-dependent hydrolases superfamily. HutI family.</text>
</comment>
<dbReference type="InterPro" id="IPR005920">
    <property type="entry name" value="HutI"/>
</dbReference>
<comment type="function">
    <text evidence="7">Catalyzes the hydrolytic cleavage of the carbon-nitrogen bond in imidazolone-5-propanoate to yield N-formimidoyl-L-glutamate. It is the third step in the universal histidine degradation pathway.</text>
</comment>
<keyword evidence="4 7" id="KW-0369">Histidine metabolism</keyword>
<feature type="binding site" evidence="7">
    <location>
        <position position="312"/>
    </location>
    <ligand>
        <name>Zn(2+)</name>
        <dbReference type="ChEBI" id="CHEBI:29105"/>
    </ligand>
</feature>
<accession>A0A2N7VQD0</accession>
<protein>
    <recommendedName>
        <fullName evidence="1 7">Imidazolonepropionase</fullName>
        <ecNumber evidence="1 7">3.5.2.7</ecNumber>
    </recommendedName>
    <alternativeName>
        <fullName evidence="7">Imidazolone-5-propionate hydrolase</fullName>
    </alternativeName>
</protein>
<evidence type="ECO:0000256" key="3">
    <source>
        <dbReference type="ARBA" id="ARBA00022801"/>
    </source>
</evidence>
<dbReference type="OrthoDB" id="9776455at2"/>
<feature type="binding site" evidence="7">
    <location>
        <position position="67"/>
    </location>
    <ligand>
        <name>Fe(3+)</name>
        <dbReference type="ChEBI" id="CHEBI:29034"/>
    </ligand>
</feature>
<dbReference type="InterPro" id="IPR011059">
    <property type="entry name" value="Metal-dep_hydrolase_composite"/>
</dbReference>
<feature type="binding site" evidence="7">
    <location>
        <position position="316"/>
    </location>
    <ligand>
        <name>N-formimidoyl-L-glutamate</name>
        <dbReference type="ChEBI" id="CHEBI:58928"/>
    </ligand>
</feature>
<evidence type="ECO:0000256" key="4">
    <source>
        <dbReference type="ARBA" id="ARBA00022808"/>
    </source>
</evidence>
<keyword evidence="5 7" id="KW-0862">Zinc</keyword>
<feature type="binding site" evidence="7">
    <location>
        <position position="139"/>
    </location>
    <ligand>
        <name>N-formimidoyl-L-glutamate</name>
        <dbReference type="ChEBI" id="CHEBI:58928"/>
    </ligand>
</feature>
<comment type="caution">
    <text evidence="9">The sequence shown here is derived from an EMBL/GenBank/DDBJ whole genome shotgun (WGS) entry which is preliminary data.</text>
</comment>
<dbReference type="GO" id="GO:0005737">
    <property type="term" value="C:cytoplasm"/>
    <property type="evidence" value="ECO:0007669"/>
    <property type="project" value="UniProtKB-SubCell"/>
</dbReference>
<dbReference type="Gene3D" id="2.30.40.10">
    <property type="entry name" value="Urease, subunit C, domain 1"/>
    <property type="match status" value="1"/>
</dbReference>
<evidence type="ECO:0000256" key="7">
    <source>
        <dbReference type="HAMAP-Rule" id="MF_00372"/>
    </source>
</evidence>